<dbReference type="InterPro" id="IPR046780">
    <property type="entry name" value="aBig_2"/>
</dbReference>
<dbReference type="KEGG" id="abut:Ami103574_14480"/>
<evidence type="ECO:0000313" key="4">
    <source>
        <dbReference type="Proteomes" id="UP000466848"/>
    </source>
</evidence>
<dbReference type="PROSITE" id="PS51272">
    <property type="entry name" value="SLH"/>
    <property type="match status" value="3"/>
</dbReference>
<dbReference type="InterPro" id="IPR011493">
    <property type="entry name" value="GLUG"/>
</dbReference>
<name>A0A858C050_9FIRM</name>
<proteinExistence type="predicted"/>
<feature type="domain" description="SLH" evidence="2">
    <location>
        <begin position="2368"/>
        <end position="2431"/>
    </location>
</feature>
<dbReference type="InterPro" id="IPR001119">
    <property type="entry name" value="SLH_dom"/>
</dbReference>
<dbReference type="Pfam" id="PF00395">
    <property type="entry name" value="SLH"/>
    <property type="match status" value="3"/>
</dbReference>
<accession>A0A858C050</accession>
<dbReference type="Pfam" id="PF14478">
    <property type="entry name" value="DUF4430"/>
    <property type="match status" value="1"/>
</dbReference>
<gene>
    <name evidence="3" type="ORF">Ami103574_14480</name>
</gene>
<dbReference type="EMBL" id="CP048649">
    <property type="protein sequence ID" value="QIB70424.1"/>
    <property type="molecule type" value="Genomic_DNA"/>
</dbReference>
<dbReference type="Pfam" id="PF20578">
    <property type="entry name" value="aBig_2"/>
    <property type="match status" value="3"/>
</dbReference>
<keyword evidence="1" id="KW-0677">Repeat</keyword>
<dbReference type="Gene3D" id="2.160.20.110">
    <property type="match status" value="1"/>
</dbReference>
<reference evidence="3 4" key="1">
    <citation type="submission" date="2020-02" db="EMBL/GenBank/DDBJ databases">
        <authorList>
            <person name="Kim Y.B."/>
            <person name="Roh S.W."/>
        </authorList>
    </citation>
    <scope>NUCLEOTIDE SEQUENCE [LARGE SCALE GENOMIC DNA]</scope>
    <source>
        <strain evidence="3 4">DSM 103574</strain>
    </source>
</reference>
<feature type="domain" description="SLH" evidence="2">
    <location>
        <begin position="2495"/>
        <end position="2551"/>
    </location>
</feature>
<evidence type="ECO:0000259" key="2">
    <source>
        <dbReference type="PROSITE" id="PS51272"/>
    </source>
</evidence>
<dbReference type="Pfam" id="PF07581">
    <property type="entry name" value="Glug"/>
    <property type="match status" value="1"/>
</dbReference>
<dbReference type="InterPro" id="IPR027954">
    <property type="entry name" value="Transcobalamin-like_C"/>
</dbReference>
<dbReference type="Gene3D" id="1.50.10.20">
    <property type="match status" value="1"/>
</dbReference>
<evidence type="ECO:0000313" key="3">
    <source>
        <dbReference type="EMBL" id="QIB70424.1"/>
    </source>
</evidence>
<evidence type="ECO:0000256" key="1">
    <source>
        <dbReference type="ARBA" id="ARBA00022737"/>
    </source>
</evidence>
<dbReference type="RefSeq" id="WP_163067662.1">
    <property type="nucleotide sequence ID" value="NZ_CP048649.1"/>
</dbReference>
<dbReference type="Proteomes" id="UP000466848">
    <property type="component" value="Chromosome"/>
</dbReference>
<sequence>MFFETNKASKFLALLLTLAMIFTGFSMPGYGTLHAYADDDSEILVSTASAPAEGDGSPGSPYLIRTAEELVWFAETVGTKPGACAVLEDDIELDGNDSNQWKPIGSSSNAYTGTFDGQGHTVSGLCIDTRPESYKDDGKYLGVIGNLGTNGTVKNLSVEGSIYTQASGATYTGGLVGCAGAGSQIVNCANYTDIIATDGGTVGGLVGGTKASAKISGSFNAGSVSGKQQTGGIIGYAQYAEVSYCYNSGDISTAAKFAGGLLGYTYNGITLKNSYNTGRIIGTGNVGSLVGFFTSGKDTVSDCYWLDSSAEKGIGNIEADAVPVTNASKSAAEIQSSDFVDLINGSNPPEDAKFVGVDGEYPVHQWQQSEVPPEMTDEEAVAGAVAALTLNTSEPVTENLTLPLTGINGTFISWSSDTAAVLSDSGVLNPPNKETKVTLTATISKNGVEDTKAFAFTVAAKSGNADAEAVAAAIQSLPMSLLVPENGVDTNLISYVNRLLEKKGITGITVTLTSPGTPGKADVGSIAANGDITYFYQQPSLLGYNTPYVFVDDIKLNFSKGNASQEVTKRARLDWDEGKVKNWLTEAVLDTITWDSIKESNTDSQEVTSSLSLPVRKRDNQNTLLANLTWSSSDTSVIQIAKGELGSDNPLAATVKRQAEDQSVVLTVSAQSPKGGDIIIIATKTINLKVKGDGTSLSEQQKMQAMLDKHYPADCLTLVSTGEKLTDPVHGDVKVPTHSRDWFDEASGLEFATDITDPNSESSTGRNYDFTATVADSQYSVASYPIINVYRPLPGQSVATVQITVTMSKVNDKSISASKTLAFQIAPWEQQELDNAIAEATKLMTQAKADYGAALLQGTKNTADNITESLAPFRKVTLQNEKLIFNSDNTVPTGRYLIADEFPGYDPMKVYSGGVRTFKSSQDKTIAHETLKLVGSVPQDKQVTITAWLTDPQLGRYWGKYGAADSATSENKELYKAFKDFYKNEVNATYTVKGTGGTPDPEKDSATIQLAFAYDGTFEVQPVEMTVKAGEAARFSIGEASKVPTVLDAAVTAHEQKYGEAFTTATANNYMNSGLTKLFGHGNGQNTYFGHYINGEYSDGYANEATLKDGDIVYLYNYGNWDGSATANFYKDGSFTAEEVTEDGTLTLSLLKAPGHEQKDTPPAAGVPVGVMDKDGKLSGDKIVSTVQTKDDGSFTLHFTEDGTFFILSGDTCEGKTLYPAWCKVIVSGAMTEEEKQAAVSQDKTDLVVDGLNPDGTLLGGELTLVTRGTSGKTVISWRSDTPSVITADGQIIRDSQAHMVKLTADISCGGVSESKEFTVQVPALTDDEAVESLNKAKSKLTSEALVPMEYDGFDSQYKQGYYTDSKELDTSLLTKAIAVVKNPEIRISIDSSANSAINADGKITYGSSAVTEDVVFGLSIGGQTQQHTVRVTVPTHLKNKQEYMAETMNQVEFEQIKGENLTDGDVRLPLLLPNELDVDEDLYSMAEISATWSSDHPDIVKVPSYTISSSETNYNAVYKTEIIRPQTKTTVKLTGTFGYNTEYDSFMGTLPPGVMPEGNMTKVITVVVNPLTDEEKEAIKNTLNAALSSIGSEKITAYHNGKDSGVAADLTAVMDDLHLYDFDKKSGYGDSGIKVTWSTDNPAITVNTLRAKVSRPIGAEDAVGKLTVTLFKDNMSVSKSFDVTVLADSDAAAGLKAEALALTKAITSQYAAKDAAWWGKADSGTFWHVLGMEAYKDYQPDTENMLSKEAKQAFVNKMIAYSVEGDTDSIRNANTQANVINGLSALGYDATNLWTVNHSKISAVEKLKAISINDVQNKNYRTIAPYVLTAFRQGNYNTAQQEAEHIKYLLEELKQDSNWTIVVDYPAMMMQGLTPYYNQADVKAVLDTAVTKLSALQGENGSFGNANSDAMVMITLAQLGINPASDSRFIKGDNSLLDGLLLYKTDDNKGFGYKDKNTLNEMSTYQGLLGLISTLNVMDSGKDYSVYDFSKGVKTAAYANGTIVGDDDVPAGPEEGKDITVSFTMKGDKGTWIPTTSVTLKEDSKVYHAFVKVLDDAGFTYVGANKNYVSSITHKNGTTLAEFTNGPDSGWLYKVNGTLPNVGLKAYTLSNGDKIVWYYTNDWTKDPGAIEAMGGSSAKPITEEKTSTAVGKVEAEAKTNANGVANATIADKDISSAIKDLLNKVAESKKDLLKSIAIEVKADTKAVKVETVIAKSAVTELGKKVDEVQVNTPLANISLDSKTLKQIAGNLKGDIKVAAEKTNAQKFMTSNEKLSQEKKNSIEERIGSRPVFDFTMQSGNESLTQFDGKITISMPYKLQANEKPEGVAAYYISSDGTMTKMADSKYKNERVEFTTDHFSYYAVGYEETMTFTDVSADAWYAEAVSYAVKNNLMKGVSTTAFKPSDKTTRAMLTTILYNAEGKPEMKAESPFADVDGQAWYGAPVIWASQQKIVKGMSTNAFMPETNLTREQVAVMLYNYASFKKMNVEGNPGAAEKMTDSGEISSWAKDGVAWALNKNIIKGKGSNILDPKGQATRAEIAQMIKNFMENK</sequence>
<feature type="domain" description="SLH" evidence="2">
    <location>
        <begin position="2432"/>
        <end position="2491"/>
    </location>
</feature>
<organism evidence="3 4">
    <name type="scientific">Aminipila butyrica</name>
    <dbReference type="NCBI Taxonomy" id="433296"/>
    <lineage>
        <taxon>Bacteria</taxon>
        <taxon>Bacillati</taxon>
        <taxon>Bacillota</taxon>
        <taxon>Clostridia</taxon>
        <taxon>Peptostreptococcales</taxon>
        <taxon>Anaerovoracaceae</taxon>
        <taxon>Aminipila</taxon>
    </lineage>
</organism>
<keyword evidence="4" id="KW-1185">Reference proteome</keyword>
<dbReference type="Gene3D" id="2.170.130.30">
    <property type="match status" value="1"/>
</dbReference>
<protein>
    <submittedName>
        <fullName evidence="3">DUF4430 domain-containing protein</fullName>
    </submittedName>
</protein>